<evidence type="ECO:0000313" key="10">
    <source>
        <dbReference type="Proteomes" id="UP000001963"/>
    </source>
</evidence>
<dbReference type="HOGENOM" id="CLU_001265_46_3_5"/>
<dbReference type="STRING" id="391165.GbCGDNIH1_0279"/>
<gene>
    <name evidence="9" type="ordered locus">GbCGDNIH1_0279</name>
</gene>
<evidence type="ECO:0000256" key="2">
    <source>
        <dbReference type="ARBA" id="ARBA00010992"/>
    </source>
</evidence>
<feature type="transmembrane region" description="Helical" evidence="7">
    <location>
        <begin position="368"/>
        <end position="388"/>
    </location>
</feature>
<evidence type="ECO:0000259" key="8">
    <source>
        <dbReference type="PROSITE" id="PS50850"/>
    </source>
</evidence>
<dbReference type="InterPro" id="IPR005828">
    <property type="entry name" value="MFS_sugar_transport-like"/>
</dbReference>
<feature type="transmembrane region" description="Helical" evidence="7">
    <location>
        <begin position="299"/>
        <end position="322"/>
    </location>
</feature>
<evidence type="ECO:0000256" key="4">
    <source>
        <dbReference type="ARBA" id="ARBA00022692"/>
    </source>
</evidence>
<feature type="transmembrane region" description="Helical" evidence="7">
    <location>
        <begin position="394"/>
        <end position="413"/>
    </location>
</feature>
<evidence type="ECO:0000256" key="1">
    <source>
        <dbReference type="ARBA" id="ARBA00004141"/>
    </source>
</evidence>
<dbReference type="PROSITE" id="PS50850">
    <property type="entry name" value="MFS"/>
    <property type="match status" value="1"/>
</dbReference>
<evidence type="ECO:0000256" key="3">
    <source>
        <dbReference type="ARBA" id="ARBA00022448"/>
    </source>
</evidence>
<evidence type="ECO:0000313" key="9">
    <source>
        <dbReference type="EMBL" id="ABI61177.1"/>
    </source>
</evidence>
<dbReference type="AlphaFoldDB" id="Q0BVH5"/>
<dbReference type="GO" id="GO:0016020">
    <property type="term" value="C:membrane"/>
    <property type="evidence" value="ECO:0007669"/>
    <property type="project" value="UniProtKB-SubCell"/>
</dbReference>
<keyword evidence="3" id="KW-0813">Transport</keyword>
<proteinExistence type="inferred from homology"/>
<keyword evidence="6 7" id="KW-0472">Membrane</keyword>
<dbReference type="InterPro" id="IPR036259">
    <property type="entry name" value="MFS_trans_sf"/>
</dbReference>
<feature type="transmembrane region" description="Helical" evidence="7">
    <location>
        <begin position="425"/>
        <end position="447"/>
    </location>
</feature>
<keyword evidence="10" id="KW-1185">Reference proteome</keyword>
<keyword evidence="4 7" id="KW-0812">Transmembrane</keyword>
<feature type="transmembrane region" description="Helical" evidence="7">
    <location>
        <begin position="459"/>
        <end position="479"/>
    </location>
</feature>
<feature type="transmembrane region" description="Helical" evidence="7">
    <location>
        <begin position="85"/>
        <end position="106"/>
    </location>
</feature>
<feature type="domain" description="Major facilitator superfamily (MFS) profile" evidence="8">
    <location>
        <begin position="47"/>
        <end position="484"/>
    </location>
</feature>
<feature type="transmembrane region" description="Helical" evidence="7">
    <location>
        <begin position="115"/>
        <end position="134"/>
    </location>
</feature>
<feature type="transmembrane region" description="Helical" evidence="7">
    <location>
        <begin position="46"/>
        <end position="73"/>
    </location>
</feature>
<evidence type="ECO:0000256" key="6">
    <source>
        <dbReference type="ARBA" id="ARBA00023136"/>
    </source>
</evidence>
<dbReference type="SUPFAM" id="SSF103473">
    <property type="entry name" value="MFS general substrate transporter"/>
    <property type="match status" value="1"/>
</dbReference>
<feature type="transmembrane region" description="Helical" evidence="7">
    <location>
        <begin position="208"/>
        <end position="229"/>
    </location>
</feature>
<dbReference type="Gene3D" id="1.20.1250.20">
    <property type="entry name" value="MFS general substrate transporter like domains"/>
    <property type="match status" value="1"/>
</dbReference>
<organism evidence="9 10">
    <name type="scientific">Granulibacter bethesdensis (strain ATCC BAA-1260 / CGDNIH1)</name>
    <dbReference type="NCBI Taxonomy" id="391165"/>
    <lineage>
        <taxon>Bacteria</taxon>
        <taxon>Pseudomonadati</taxon>
        <taxon>Pseudomonadota</taxon>
        <taxon>Alphaproteobacteria</taxon>
        <taxon>Acetobacterales</taxon>
        <taxon>Acetobacteraceae</taxon>
        <taxon>Granulibacter</taxon>
    </lineage>
</organism>
<evidence type="ECO:0000256" key="5">
    <source>
        <dbReference type="ARBA" id="ARBA00022989"/>
    </source>
</evidence>
<dbReference type="eggNOG" id="COG2814">
    <property type="taxonomic scope" value="Bacteria"/>
</dbReference>
<name>Q0BVH5_GRABC</name>
<dbReference type="GO" id="GO:0022857">
    <property type="term" value="F:transmembrane transporter activity"/>
    <property type="evidence" value="ECO:0007669"/>
    <property type="project" value="InterPro"/>
</dbReference>
<accession>Q0BVH5</accession>
<keyword evidence="5 7" id="KW-1133">Transmembrane helix</keyword>
<reference evidence="9 10" key="1">
    <citation type="journal article" date="2007" name="J. Bacteriol.">
        <title>Genome sequence analysis of the emerging human pathogenic acetic acid bacterium Granulibacter bethesdensis.</title>
        <authorList>
            <person name="Greenberg D.E."/>
            <person name="Porcella S.F."/>
            <person name="Zelazny A.M."/>
            <person name="Virtaneva K."/>
            <person name="Sturdevant D.E."/>
            <person name="Kupko J.J.III."/>
            <person name="Barbian K.D."/>
            <person name="Babar A."/>
            <person name="Dorward D.W."/>
            <person name="Holland S.M."/>
        </authorList>
    </citation>
    <scope>NUCLEOTIDE SEQUENCE [LARGE SCALE GENOMIC DNA]</scope>
    <source>
        <strain evidence="10">ATCC BAA-1260 / CGDNIH1</strain>
    </source>
</reference>
<protein>
    <submittedName>
        <fullName evidence="9">Transporter, MFS superfamily</fullName>
    </submittedName>
</protein>
<dbReference type="PANTHER" id="PTHR23511:SF34">
    <property type="entry name" value="SYNAPTIC VESICLE GLYCOPROTEIN 2"/>
    <property type="match status" value="1"/>
</dbReference>
<dbReference type="Proteomes" id="UP000001963">
    <property type="component" value="Chromosome"/>
</dbReference>
<dbReference type="InterPro" id="IPR020846">
    <property type="entry name" value="MFS_dom"/>
</dbReference>
<dbReference type="EMBL" id="CP000394">
    <property type="protein sequence ID" value="ABI61177.1"/>
    <property type="molecule type" value="Genomic_DNA"/>
</dbReference>
<feature type="transmembrane region" description="Helical" evidence="7">
    <location>
        <begin position="334"/>
        <end position="356"/>
    </location>
</feature>
<dbReference type="PANTHER" id="PTHR23511">
    <property type="entry name" value="SYNAPTIC VESICLE GLYCOPROTEIN 2"/>
    <property type="match status" value="1"/>
</dbReference>
<dbReference type="Pfam" id="PF00083">
    <property type="entry name" value="Sugar_tr"/>
    <property type="match status" value="1"/>
</dbReference>
<dbReference type="KEGG" id="gbe:GbCGDNIH1_0279"/>
<feature type="transmembrane region" description="Helical" evidence="7">
    <location>
        <begin position="173"/>
        <end position="196"/>
    </location>
</feature>
<sequence length="504" mass="54280">MRFMEARQADCIHSDCPHSRVQSPPSVTSDIPARLDRLPWSRFHTLVIIALGITWILDGLEVTLAGSLAGAIASSPALTLTGGQAGLTASAYLAGAVGGALFFGWLTDRLGRKKLFTLTVLLYLTATILSGLSWSFWSFVLFRFLTGAGIGGEYAAVNATIQELIPARSRGFVDLTINGSFWLGAAIGALGSVLALGHPEWIDQETGWRASFVIGGLIGFIVLLLRRWIPESPRWLMTHGRPGEADEAMHQIETMVAKDRPDNALPPIPPTRLRLRTDVKSWFLPSLHSLFTQYRDRTILAAVLMGAQAFCYNALLFTYALVLNKFEGVGNAQVGFYIFPFALGNFLGPLLLGRWFDTLGRKTMITGTYLLSGLLMTLVGLLFGAGMLDATAQTVAWTIVFFFASAAASSAYLTVGENFPLEVRAVAIAIFYALGTGIGGIAGPALFGHLIDAGRNAVMWGYAAGGALMMAAGVVEFRLGVEAENKSLEEIAPPLSSLRLQESR</sequence>
<comment type="similarity">
    <text evidence="2">Belongs to the major facilitator superfamily. Sugar transporter (TC 2.A.1.1) family.</text>
</comment>
<dbReference type="CDD" id="cd17316">
    <property type="entry name" value="MFS_SV2_like"/>
    <property type="match status" value="1"/>
</dbReference>
<comment type="subcellular location">
    <subcellularLocation>
        <location evidence="1">Membrane</location>
        <topology evidence="1">Multi-pass membrane protein</topology>
    </subcellularLocation>
</comment>
<evidence type="ECO:0000256" key="7">
    <source>
        <dbReference type="SAM" id="Phobius"/>
    </source>
</evidence>